<reference evidence="2 3" key="1">
    <citation type="submission" date="2019-11" db="EMBL/GenBank/DDBJ databases">
        <authorList>
            <person name="He Y."/>
        </authorList>
    </citation>
    <scope>NUCLEOTIDE SEQUENCE [LARGE SCALE GENOMIC DNA]</scope>
    <source>
        <strain evidence="2 3">SCSIO 58843</strain>
    </source>
</reference>
<protein>
    <recommendedName>
        <fullName evidence="4">Thioredoxin domain-containing protein</fullName>
    </recommendedName>
</protein>
<dbReference type="Proteomes" id="UP000334019">
    <property type="component" value="Chromosome"/>
</dbReference>
<dbReference type="KEGG" id="atq:GH723_17055"/>
<feature type="compositionally biased region" description="Basic and acidic residues" evidence="1">
    <location>
        <begin position="42"/>
        <end position="53"/>
    </location>
</feature>
<dbReference type="AlphaFoldDB" id="A0A5Q2RIH5"/>
<feature type="region of interest" description="Disordered" evidence="1">
    <location>
        <begin position="41"/>
        <end position="80"/>
    </location>
</feature>
<gene>
    <name evidence="2" type="ORF">GH723_17055</name>
</gene>
<sequence length="276" mass="28434">MTTVALVALTVVVALLAVLVVGLLRSHAAILRQLHEITGGEAHTHDHDHDHDLAPAPPVEVGPGDPHPVNPAPGVAPPREAAGAHDIVGMTPDGSAATVGLAGRDHPTLVAFLTSGCGTCLEFWGAIADPAERTLVGADTRIVIATKGPERESVTDVARLAPPGITTVMSTEAWEAHEVPVAPYFILVDGRGHVAGEGAATTWEQLTGLLGRAVADTTEANARNARRAAGRRAAAVGGWSTREADTDQALLDAGIMPGDPSLYDPMPVAEPPGDDR</sequence>
<name>A0A5Q2RIH5_9ACTN</name>
<feature type="region of interest" description="Disordered" evidence="1">
    <location>
        <begin position="254"/>
        <end position="276"/>
    </location>
</feature>
<dbReference type="EMBL" id="CP045851">
    <property type="protein sequence ID" value="QGG96668.1"/>
    <property type="molecule type" value="Genomic_DNA"/>
</dbReference>
<dbReference type="RefSeq" id="WP_153760772.1">
    <property type="nucleotide sequence ID" value="NZ_CP045851.1"/>
</dbReference>
<evidence type="ECO:0000313" key="2">
    <source>
        <dbReference type="EMBL" id="QGG96668.1"/>
    </source>
</evidence>
<accession>A0A5Q2RIH5</accession>
<evidence type="ECO:0000256" key="1">
    <source>
        <dbReference type="SAM" id="MobiDB-lite"/>
    </source>
</evidence>
<keyword evidence="3" id="KW-1185">Reference proteome</keyword>
<feature type="compositionally biased region" description="Pro residues" evidence="1">
    <location>
        <begin position="55"/>
        <end position="76"/>
    </location>
</feature>
<organism evidence="2 3">
    <name type="scientific">Actinomarinicola tropica</name>
    <dbReference type="NCBI Taxonomy" id="2789776"/>
    <lineage>
        <taxon>Bacteria</taxon>
        <taxon>Bacillati</taxon>
        <taxon>Actinomycetota</taxon>
        <taxon>Acidimicrobiia</taxon>
        <taxon>Acidimicrobiales</taxon>
        <taxon>Iamiaceae</taxon>
        <taxon>Actinomarinicola</taxon>
    </lineage>
</organism>
<dbReference type="SUPFAM" id="SSF52833">
    <property type="entry name" value="Thioredoxin-like"/>
    <property type="match status" value="1"/>
</dbReference>
<evidence type="ECO:0008006" key="4">
    <source>
        <dbReference type="Google" id="ProtNLM"/>
    </source>
</evidence>
<evidence type="ECO:0000313" key="3">
    <source>
        <dbReference type="Proteomes" id="UP000334019"/>
    </source>
</evidence>
<proteinExistence type="predicted"/>
<dbReference type="InterPro" id="IPR036249">
    <property type="entry name" value="Thioredoxin-like_sf"/>
</dbReference>